<dbReference type="RefSeq" id="WP_015468995.1">
    <property type="nucleotide sequence ID" value="NC_020813.1"/>
</dbReference>
<keyword evidence="1" id="KW-0732">Signal</keyword>
<keyword evidence="4" id="KW-1185">Reference proteome</keyword>
<dbReference type="STRING" id="1184267.A11Q_285"/>
<dbReference type="InterPro" id="IPR003961">
    <property type="entry name" value="FN3_dom"/>
</dbReference>
<protein>
    <recommendedName>
        <fullName evidence="2">Fibronectin type-III domain-containing protein</fullName>
    </recommendedName>
</protein>
<evidence type="ECO:0000256" key="1">
    <source>
        <dbReference type="SAM" id="SignalP"/>
    </source>
</evidence>
<dbReference type="PATRIC" id="fig|1184267.3.peg.287"/>
<dbReference type="Gene3D" id="2.60.40.10">
    <property type="entry name" value="Immunoglobulins"/>
    <property type="match status" value="1"/>
</dbReference>
<accession>M4V7V5</accession>
<evidence type="ECO:0000313" key="3">
    <source>
        <dbReference type="EMBL" id="AGH94505.1"/>
    </source>
</evidence>
<reference evidence="3 4" key="1">
    <citation type="journal article" date="2013" name="ISME J.">
        <title>By their genes ye shall know them: genomic signatures of predatory bacteria.</title>
        <authorList>
            <person name="Pasternak Z."/>
            <person name="Pietrokovski S."/>
            <person name="Rotem O."/>
            <person name="Gophna U."/>
            <person name="Lurie-Weinberger M.N."/>
            <person name="Jurkevitch E."/>
        </authorList>
    </citation>
    <scope>NUCLEOTIDE SEQUENCE [LARGE SCALE GENOMIC DNA]</scope>
    <source>
        <strain evidence="3 4">JSS</strain>
    </source>
</reference>
<dbReference type="InterPro" id="IPR036116">
    <property type="entry name" value="FN3_sf"/>
</dbReference>
<dbReference type="Proteomes" id="UP000012040">
    <property type="component" value="Chromosome"/>
</dbReference>
<dbReference type="AlphaFoldDB" id="M4V7V5"/>
<dbReference type="EMBL" id="CP003537">
    <property type="protein sequence ID" value="AGH94505.1"/>
    <property type="molecule type" value="Genomic_DNA"/>
</dbReference>
<feature type="signal peptide" evidence="1">
    <location>
        <begin position="1"/>
        <end position="32"/>
    </location>
</feature>
<evidence type="ECO:0000259" key="2">
    <source>
        <dbReference type="PROSITE" id="PS50853"/>
    </source>
</evidence>
<dbReference type="PROSITE" id="PS50853">
    <property type="entry name" value="FN3"/>
    <property type="match status" value="1"/>
</dbReference>
<dbReference type="HOGENOM" id="CLU_1966247_0_0_7"/>
<feature type="domain" description="Fibronectin type-III" evidence="2">
    <location>
        <begin position="22"/>
        <end position="127"/>
    </location>
</feature>
<dbReference type="OrthoDB" id="331111at2"/>
<evidence type="ECO:0000313" key="4">
    <source>
        <dbReference type="Proteomes" id="UP000012040"/>
    </source>
</evidence>
<sequence length="127" mass="13870">MLNKFLRLFCKPVVQTLLLVLLLLPLSSCKNSDDRKGALVTWDANRESSVNSDGGGYKVYYSTKSGFDPLTEGTVIVVPHIAHAQHTPNKAMISGVPAGTYYVRVMAYSRFGTSDFSTEQSIVVPAL</sequence>
<gene>
    <name evidence="3" type="ORF">A11Q_285</name>
</gene>
<organism evidence="3 4">
    <name type="scientific">Pseudobdellovibrio exovorus JSS</name>
    <dbReference type="NCBI Taxonomy" id="1184267"/>
    <lineage>
        <taxon>Bacteria</taxon>
        <taxon>Pseudomonadati</taxon>
        <taxon>Bdellovibrionota</taxon>
        <taxon>Bdellovibrionia</taxon>
        <taxon>Bdellovibrionales</taxon>
        <taxon>Pseudobdellovibrionaceae</taxon>
        <taxon>Pseudobdellovibrio</taxon>
    </lineage>
</organism>
<name>M4V7V5_9BACT</name>
<dbReference type="KEGG" id="bex:A11Q_285"/>
<feature type="chain" id="PRO_5004060025" description="Fibronectin type-III domain-containing protein" evidence="1">
    <location>
        <begin position="33"/>
        <end position="127"/>
    </location>
</feature>
<dbReference type="CDD" id="cd00063">
    <property type="entry name" value="FN3"/>
    <property type="match status" value="1"/>
</dbReference>
<dbReference type="InterPro" id="IPR013783">
    <property type="entry name" value="Ig-like_fold"/>
</dbReference>
<dbReference type="SUPFAM" id="SSF49265">
    <property type="entry name" value="Fibronectin type III"/>
    <property type="match status" value="1"/>
</dbReference>
<proteinExistence type="predicted"/>